<dbReference type="SUPFAM" id="SSF56935">
    <property type="entry name" value="Porins"/>
    <property type="match status" value="1"/>
</dbReference>
<proteinExistence type="predicted"/>
<dbReference type="Proteomes" id="UP001209229">
    <property type="component" value="Unassembled WGS sequence"/>
</dbReference>
<comment type="caution">
    <text evidence="1">The sequence shown here is derived from an EMBL/GenBank/DDBJ whole genome shotgun (WGS) entry which is preliminary data.</text>
</comment>
<protein>
    <recommendedName>
        <fullName evidence="3">Porin</fullName>
    </recommendedName>
</protein>
<dbReference type="AlphaFoldDB" id="A0AAE3M5Z0"/>
<name>A0AAE3M5Z0_9BACT</name>
<reference evidence="1" key="1">
    <citation type="submission" date="2022-10" db="EMBL/GenBank/DDBJ databases">
        <authorList>
            <person name="Yu W.X."/>
        </authorList>
    </citation>
    <scope>NUCLEOTIDE SEQUENCE</scope>
    <source>
        <strain evidence="1">AAT</strain>
    </source>
</reference>
<dbReference type="RefSeq" id="WP_301191010.1">
    <property type="nucleotide sequence ID" value="NZ_JAPDPJ010000029.1"/>
</dbReference>
<evidence type="ECO:0000313" key="1">
    <source>
        <dbReference type="EMBL" id="MCW3787445.1"/>
    </source>
</evidence>
<dbReference type="EMBL" id="JAPDPJ010000029">
    <property type="protein sequence ID" value="MCW3787445.1"/>
    <property type="molecule type" value="Genomic_DNA"/>
</dbReference>
<gene>
    <name evidence="1" type="ORF">OM075_13275</name>
</gene>
<sequence>MERIWLNSEGFNYLNKIGTDYIMNKKDLLLVLLILGFTCIHAQEQENKEKFHWLNISGFISHSVKYDSRQTVNARDGEFLLFPKPVVRDANGNDMNDYGRLQMFNLHSRLRFSMTGMKIDDFQSSAVLEFDYFGTSDANSSTARLRHAFIQLKNEKLGFLLGQTWHPTFVTSCYPEIIAWGAAVPIQPFSRAPQVRVTYTPSKSLELSLSALSQRDFSDRGPNGASGEYLRNSGLPEVQARLIASSNNGLLAGVVGGFKTIVPRLKSDANLAHKETASSYNIGGFAKYSNSKFFIKVYGTYGENLTNLLLIGGYGVKSIDPVTDFRTYKNTETTAVWSEIEYKMKNWATGFFIGHVKAPDHDNKPDVYYGFGNDLTSLTRWSPRITYTKNKLKFGVELATTSVKYADSVQDGQFVDSHNITNYRYIFTTIYNF</sequence>
<accession>A0AAE3M5Z0</accession>
<evidence type="ECO:0008006" key="3">
    <source>
        <dbReference type="Google" id="ProtNLM"/>
    </source>
</evidence>
<organism evidence="1 2">
    <name type="scientific">Plebeiibacterium sediminum</name>
    <dbReference type="NCBI Taxonomy" id="2992112"/>
    <lineage>
        <taxon>Bacteria</taxon>
        <taxon>Pseudomonadati</taxon>
        <taxon>Bacteroidota</taxon>
        <taxon>Bacteroidia</taxon>
        <taxon>Marinilabiliales</taxon>
        <taxon>Marinilabiliaceae</taxon>
        <taxon>Plebeiibacterium</taxon>
    </lineage>
</organism>
<keyword evidence="2" id="KW-1185">Reference proteome</keyword>
<evidence type="ECO:0000313" key="2">
    <source>
        <dbReference type="Proteomes" id="UP001209229"/>
    </source>
</evidence>